<feature type="region of interest" description="Disordered" evidence="1">
    <location>
        <begin position="139"/>
        <end position="196"/>
    </location>
</feature>
<name>A0AAJ6VZV5_9ACAR</name>
<evidence type="ECO:0000259" key="3">
    <source>
        <dbReference type="PROSITE" id="PS50940"/>
    </source>
</evidence>
<reference evidence="5" key="1">
    <citation type="submission" date="2025-08" db="UniProtKB">
        <authorList>
            <consortium name="RefSeq"/>
        </authorList>
    </citation>
    <scope>IDENTIFICATION</scope>
</reference>
<dbReference type="SMART" id="SM00494">
    <property type="entry name" value="ChtBD2"/>
    <property type="match status" value="1"/>
</dbReference>
<proteinExistence type="predicted"/>
<dbReference type="InterPro" id="IPR052976">
    <property type="entry name" value="Scoloptoxin-like"/>
</dbReference>
<dbReference type="PANTHER" id="PTHR22933">
    <property type="entry name" value="FI18007P1-RELATED"/>
    <property type="match status" value="1"/>
</dbReference>
<dbReference type="RefSeq" id="XP_003747843.1">
    <property type="nucleotide sequence ID" value="XM_003747795.1"/>
</dbReference>
<dbReference type="Proteomes" id="UP000694867">
    <property type="component" value="Unplaced"/>
</dbReference>
<keyword evidence="4" id="KW-1185">Reference proteome</keyword>
<feature type="domain" description="Chitin-binding type-2" evidence="3">
    <location>
        <begin position="41"/>
        <end position="108"/>
    </location>
</feature>
<evidence type="ECO:0000256" key="2">
    <source>
        <dbReference type="SAM" id="SignalP"/>
    </source>
</evidence>
<dbReference type="InterPro" id="IPR002557">
    <property type="entry name" value="Chitin-bd_dom"/>
</dbReference>
<accession>A0AAJ6VZV5</accession>
<evidence type="ECO:0000313" key="5">
    <source>
        <dbReference type="RefSeq" id="XP_003747843.1"/>
    </source>
</evidence>
<dbReference type="KEGG" id="goe:100899344"/>
<evidence type="ECO:0000313" key="4">
    <source>
        <dbReference type="Proteomes" id="UP000694867"/>
    </source>
</evidence>
<feature type="chain" id="PRO_5042464304" evidence="2">
    <location>
        <begin position="17"/>
        <end position="196"/>
    </location>
</feature>
<dbReference type="PANTHER" id="PTHR22933:SF43">
    <property type="entry name" value="LP10131P"/>
    <property type="match status" value="1"/>
</dbReference>
<feature type="signal peptide" evidence="2">
    <location>
        <begin position="1"/>
        <end position="16"/>
    </location>
</feature>
<dbReference type="GeneID" id="100899344"/>
<dbReference type="AlphaFoldDB" id="A0AAJ6VZV5"/>
<gene>
    <name evidence="5" type="primary">LOC100899344</name>
</gene>
<organism evidence="4 5">
    <name type="scientific">Galendromus occidentalis</name>
    <name type="common">western predatory mite</name>
    <dbReference type="NCBI Taxonomy" id="34638"/>
    <lineage>
        <taxon>Eukaryota</taxon>
        <taxon>Metazoa</taxon>
        <taxon>Ecdysozoa</taxon>
        <taxon>Arthropoda</taxon>
        <taxon>Chelicerata</taxon>
        <taxon>Arachnida</taxon>
        <taxon>Acari</taxon>
        <taxon>Parasitiformes</taxon>
        <taxon>Mesostigmata</taxon>
        <taxon>Gamasina</taxon>
        <taxon>Phytoseioidea</taxon>
        <taxon>Phytoseiidae</taxon>
        <taxon>Typhlodrominae</taxon>
        <taxon>Galendromus</taxon>
    </lineage>
</organism>
<dbReference type="Pfam" id="PF01607">
    <property type="entry name" value="CBM_14"/>
    <property type="match status" value="1"/>
</dbReference>
<dbReference type="InterPro" id="IPR036508">
    <property type="entry name" value="Chitin-bd_dom_sf"/>
</dbReference>
<dbReference type="SUPFAM" id="SSF57625">
    <property type="entry name" value="Invertebrate chitin-binding proteins"/>
    <property type="match status" value="1"/>
</dbReference>
<dbReference type="Gene3D" id="2.170.140.10">
    <property type="entry name" value="Chitin binding domain"/>
    <property type="match status" value="1"/>
</dbReference>
<feature type="compositionally biased region" description="Polar residues" evidence="1">
    <location>
        <begin position="179"/>
        <end position="196"/>
    </location>
</feature>
<keyword evidence="2" id="KW-0732">Signal</keyword>
<dbReference type="PROSITE" id="PS50940">
    <property type="entry name" value="CHIT_BIND_II"/>
    <property type="match status" value="1"/>
</dbReference>
<sequence>MKVFVIFCLLVPMSLAATRTRRAAYDFADGVDEVVGQVRTTFQCPQRYGYFADVDNDCKVYHVCNPIRDSQDNIQEVQHFSFFCGNQTVFDQLTLTCSHPEEAVPCPNAPDFFYVNDKFGVEEAPFLMDTDVERAAPLKPGYKGTGSPAYAASSRQDAYVSTPGAFHQEQNEPQDDHVPSNTLHFGQRTQRSTDYY</sequence>
<dbReference type="GO" id="GO:0008061">
    <property type="term" value="F:chitin binding"/>
    <property type="evidence" value="ECO:0007669"/>
    <property type="project" value="InterPro"/>
</dbReference>
<dbReference type="GO" id="GO:0005576">
    <property type="term" value="C:extracellular region"/>
    <property type="evidence" value="ECO:0007669"/>
    <property type="project" value="InterPro"/>
</dbReference>
<protein>
    <submittedName>
        <fullName evidence="5">Uncharacterized protein LOC100899344</fullName>
    </submittedName>
</protein>
<evidence type="ECO:0000256" key="1">
    <source>
        <dbReference type="SAM" id="MobiDB-lite"/>
    </source>
</evidence>